<name>A0ABP0MCK3_9DINO</name>
<organism evidence="1 2">
    <name type="scientific">Durusdinium trenchii</name>
    <dbReference type="NCBI Taxonomy" id="1381693"/>
    <lineage>
        <taxon>Eukaryota</taxon>
        <taxon>Sar</taxon>
        <taxon>Alveolata</taxon>
        <taxon>Dinophyceae</taxon>
        <taxon>Suessiales</taxon>
        <taxon>Symbiodiniaceae</taxon>
        <taxon>Durusdinium</taxon>
    </lineage>
</organism>
<dbReference type="Proteomes" id="UP001642464">
    <property type="component" value="Unassembled WGS sequence"/>
</dbReference>
<reference evidence="1 2" key="1">
    <citation type="submission" date="2024-02" db="EMBL/GenBank/DDBJ databases">
        <authorList>
            <person name="Chen Y."/>
            <person name="Shah S."/>
            <person name="Dougan E. K."/>
            <person name="Thang M."/>
            <person name="Chan C."/>
        </authorList>
    </citation>
    <scope>NUCLEOTIDE SEQUENCE [LARGE SCALE GENOMIC DNA]</scope>
</reference>
<accession>A0ABP0MCK3</accession>
<protein>
    <submittedName>
        <fullName evidence="1">START domain-containing protein</fullName>
    </submittedName>
</protein>
<evidence type="ECO:0000313" key="2">
    <source>
        <dbReference type="Proteomes" id="UP001642464"/>
    </source>
</evidence>
<dbReference type="EMBL" id="CAXAMM010020890">
    <property type="protein sequence ID" value="CAK9048876.1"/>
    <property type="molecule type" value="Genomic_DNA"/>
</dbReference>
<dbReference type="SUPFAM" id="SSF55961">
    <property type="entry name" value="Bet v1-like"/>
    <property type="match status" value="2"/>
</dbReference>
<dbReference type="Gene3D" id="3.30.530.20">
    <property type="match status" value="1"/>
</dbReference>
<gene>
    <name evidence="1" type="ORF">SCF082_LOCUS27149</name>
</gene>
<proteinExistence type="predicted"/>
<sequence length="834" mass="92418">MTYLIHPLVCFDFVYSGSKELHLSQRDEALLLSVLDGGVANLQKWTQAPASWWDDSRQIRISGLKDCMHYIKRLEGFPIKLQMVTAVWEEVALDDLLVLSEASDNCLKLTFDPVIDTMTTRLHFGGGIRKGRVLRTMTRPTLMGIIQAREVDSVLREPEIMADGWVVGGGLGLQSPLLVDKIQESEYLKALAAVPPSKGKVRAIDHTSEYLFQPLDDAARSASSAKGTWKVHYILLSEAGGGVPLWAAEKGFEIKKQITQIGLHILFATFRGDTEELVFADEEVALLASVVEAATENLLQWAQAPAHWWDECQSPRGRTIRVAGFRDARHCQKKLEGFPLKLQMVSAVWEDVSLEELIMVTEVIDDCAKLQFVPVMEKVQTRLVFGGGLRLLQTSIRPALLGLVSSREVDSLMKEPEMRESGWVVSTGVGLQSPLLVEKIENGGSSVLKTLVSAPPSKGKVRAIDHTSGYAFRAGDQPRSWHVHILLLSEPGGGLPHWAMEMGIYYGILEPWTSRKEPNTVADDAVRGTWSHTRQGKAAGTVEAVRDLLKELQMLLEFFAAAAILGGLFADKQPSRRTLGTLPVNVPVKALDLTQPKDADADAEAAGKEEHDPPRVLQTLVAVNLSSFVKMVYHLEPAADIPEDEAQMIVDIQHADFVQRNLGAAPLQAELNDEAELEPRNELVPEDIFKGRVNRMSKDTSRHFLEGAALRPCRDALSRAGYEVEIQGGCLVFVHPHQYEDVLRALQTFTLTRADIVFAASFEYLVEQTLSLAVDVGCQGSWMKSRDQLPMEIETDGEQKEESVEVDGVLEIDRTFYRWRPATAAASNPKPLTF</sequence>
<keyword evidence="2" id="KW-1185">Reference proteome</keyword>
<comment type="caution">
    <text evidence="1">The sequence shown here is derived from an EMBL/GenBank/DDBJ whole genome shotgun (WGS) entry which is preliminary data.</text>
</comment>
<dbReference type="InterPro" id="IPR023393">
    <property type="entry name" value="START-like_dom_sf"/>
</dbReference>
<evidence type="ECO:0000313" key="1">
    <source>
        <dbReference type="EMBL" id="CAK9048876.1"/>
    </source>
</evidence>